<evidence type="ECO:0000256" key="8">
    <source>
        <dbReference type="RuleBase" id="RU000437"/>
    </source>
</evidence>
<dbReference type="EC" id="1.1.1.8" evidence="9"/>
<dbReference type="InterPro" id="IPR008927">
    <property type="entry name" value="6-PGluconate_DH-like_C_sf"/>
</dbReference>
<dbReference type="HAMAP" id="MF_00394">
    <property type="entry name" value="NAD_Glyc3P_dehydrog"/>
    <property type="match status" value="1"/>
</dbReference>
<dbReference type="InterPro" id="IPR006109">
    <property type="entry name" value="G3P_DH_NAD-dep_C"/>
</dbReference>
<accession>A0A177WZ87</accession>
<evidence type="ECO:0000313" key="13">
    <source>
        <dbReference type="Proteomes" id="UP000077115"/>
    </source>
</evidence>
<dbReference type="Gene3D" id="1.10.1040.10">
    <property type="entry name" value="N-(1-d-carboxylethyl)-l-norvaline Dehydrogenase, domain 2"/>
    <property type="match status" value="1"/>
</dbReference>
<dbReference type="FunFam" id="1.10.1040.10:FF:000001">
    <property type="entry name" value="Glycerol-3-phosphate dehydrogenase [NAD(P)+]"/>
    <property type="match status" value="1"/>
</dbReference>
<feature type="binding site" evidence="6">
    <location>
        <begin position="267"/>
        <end position="268"/>
    </location>
    <ligand>
        <name>substrate</name>
    </ligand>
</feature>
<dbReference type="AlphaFoldDB" id="A0A177WZ87"/>
<dbReference type="Pfam" id="PF01210">
    <property type="entry name" value="NAD_Gly3P_dh_N"/>
    <property type="match status" value="1"/>
</dbReference>
<evidence type="ECO:0000259" key="11">
    <source>
        <dbReference type="Pfam" id="PF07479"/>
    </source>
</evidence>
<dbReference type="PIRSF" id="PIRSF000114">
    <property type="entry name" value="Glycerol-3-P_dh"/>
    <property type="match status" value="1"/>
</dbReference>
<evidence type="ECO:0000256" key="1">
    <source>
        <dbReference type="ARBA" id="ARBA00011009"/>
    </source>
</evidence>
<protein>
    <recommendedName>
        <fullName evidence="9">Glycerol-3-phosphate dehydrogenase [NAD(+)]</fullName>
        <ecNumber evidence="9">1.1.1.8</ecNumber>
    </recommendedName>
</protein>
<evidence type="ECO:0000256" key="4">
    <source>
        <dbReference type="ARBA" id="ARBA00048683"/>
    </source>
</evidence>
<name>A0A177WZ87_BATDL</name>
<evidence type="ECO:0000259" key="10">
    <source>
        <dbReference type="Pfam" id="PF01210"/>
    </source>
</evidence>
<dbReference type="InterPro" id="IPR036291">
    <property type="entry name" value="NAD(P)-bd_dom_sf"/>
</dbReference>
<feature type="binding site" evidence="7">
    <location>
        <begin position="35"/>
        <end position="40"/>
    </location>
    <ligand>
        <name>NAD(+)</name>
        <dbReference type="ChEBI" id="CHEBI:57540"/>
    </ligand>
</feature>
<feature type="domain" description="Glycerol-3-phosphate dehydrogenase NAD-dependent N-terminal" evidence="10">
    <location>
        <begin position="31"/>
        <end position="177"/>
    </location>
</feature>
<dbReference type="OrthoDB" id="10263760at2759"/>
<dbReference type="EMBL" id="DS022316">
    <property type="protein sequence ID" value="OAJ45399.1"/>
    <property type="molecule type" value="Genomic_DNA"/>
</dbReference>
<evidence type="ECO:0000256" key="9">
    <source>
        <dbReference type="RuleBase" id="RU361243"/>
    </source>
</evidence>
<dbReference type="GO" id="GO:0051287">
    <property type="term" value="F:NAD binding"/>
    <property type="evidence" value="ECO:0007669"/>
    <property type="project" value="UniProtKB-UniRule"/>
</dbReference>
<feature type="domain" description="Glycerol-3-phosphate dehydrogenase NAD-dependent C-terminal" evidence="11">
    <location>
        <begin position="192"/>
        <end position="332"/>
    </location>
</feature>
<dbReference type="InterPro" id="IPR006168">
    <property type="entry name" value="G3P_DH_NAD-dep"/>
</dbReference>
<dbReference type="PANTHER" id="PTHR11728">
    <property type="entry name" value="GLYCEROL-3-PHOSPHATE DEHYDROGENASE"/>
    <property type="match status" value="1"/>
</dbReference>
<feature type="binding site" evidence="7">
    <location>
        <position position="169"/>
    </location>
    <ligand>
        <name>NAD(+)</name>
        <dbReference type="ChEBI" id="CHEBI:57540"/>
    </ligand>
</feature>
<keyword evidence="3 7" id="KW-0520">NAD</keyword>
<evidence type="ECO:0000256" key="7">
    <source>
        <dbReference type="PIRSR" id="PIRSR000114-3"/>
    </source>
</evidence>
<dbReference type="NCBIfam" id="NF000940">
    <property type="entry name" value="PRK00094.1-2"/>
    <property type="match status" value="1"/>
</dbReference>
<evidence type="ECO:0000313" key="12">
    <source>
        <dbReference type="EMBL" id="OAJ45399.1"/>
    </source>
</evidence>
<dbReference type="Proteomes" id="UP000077115">
    <property type="component" value="Unassembled WGS sequence"/>
</dbReference>
<keyword evidence="2 8" id="KW-0560">Oxidoreductase</keyword>
<gene>
    <name evidence="12" type="ORF">BDEG_28539</name>
</gene>
<dbReference type="InterPro" id="IPR013328">
    <property type="entry name" value="6PGD_dom2"/>
</dbReference>
<evidence type="ECO:0000256" key="5">
    <source>
        <dbReference type="PIRSR" id="PIRSR000114-1"/>
    </source>
</evidence>
<dbReference type="GO" id="GO:0141152">
    <property type="term" value="F:glycerol-3-phosphate dehydrogenase (NAD+) activity"/>
    <property type="evidence" value="ECO:0007669"/>
    <property type="project" value="UniProtKB-UniRule"/>
</dbReference>
<sequence length="350" mass="37431">MGQTLSRRDSVTATLDLTDGASSTDSLQERVLVVGGGNFGTCLADHLADKGNSVTIWARDQSLVDGIMNDHINHKYIPGIQLSPGLKATSVLDANTIQSATVIIMSIPTQYMRSILEKIRDHLTVNQLLVFVNKGIEESSGLLPNDIAIQVCGIEIGERAAFLSGPSFAAEVVKRQPRLFHAPHFRVYEIHDTIGVEVAGALKNVIALAAGACAGVGFQMNSRAALITRGLAELARFGVALGANPLTFAGLSGVGDLLLTCTSEKSRNFTVGYRIGKGETLEEIITSLGSVAEGVATTKAAYALARKLNVDSPITDEVYAVLFEKKPVKQAMKDLMERDPSEEMRGIHIE</sequence>
<dbReference type="SUPFAM" id="SSF48179">
    <property type="entry name" value="6-phosphogluconate dehydrogenase C-terminal domain-like"/>
    <property type="match status" value="1"/>
</dbReference>
<dbReference type="GO" id="GO:0005829">
    <property type="term" value="C:cytosol"/>
    <property type="evidence" value="ECO:0007669"/>
    <property type="project" value="TreeGrafter"/>
</dbReference>
<dbReference type="Gene3D" id="3.40.50.720">
    <property type="entry name" value="NAD(P)-binding Rossmann-like Domain"/>
    <property type="match status" value="1"/>
</dbReference>
<feature type="binding site" evidence="7">
    <location>
        <position position="267"/>
    </location>
    <ligand>
        <name>NAD(+)</name>
        <dbReference type="ChEBI" id="CHEBI:57540"/>
    </ligand>
</feature>
<dbReference type="GO" id="GO:0046168">
    <property type="term" value="P:glycerol-3-phosphate catabolic process"/>
    <property type="evidence" value="ECO:0007669"/>
    <property type="project" value="UniProtKB-UniRule"/>
</dbReference>
<dbReference type="VEuPathDB" id="FungiDB:BDEG_28539"/>
<proteinExistence type="inferred from homology"/>
<organism evidence="12 13">
    <name type="scientific">Batrachochytrium dendrobatidis (strain JEL423)</name>
    <dbReference type="NCBI Taxonomy" id="403673"/>
    <lineage>
        <taxon>Eukaryota</taxon>
        <taxon>Fungi</taxon>
        <taxon>Fungi incertae sedis</taxon>
        <taxon>Chytridiomycota</taxon>
        <taxon>Chytridiomycota incertae sedis</taxon>
        <taxon>Chytridiomycetes</taxon>
        <taxon>Rhizophydiales</taxon>
        <taxon>Rhizophydiales incertae sedis</taxon>
        <taxon>Batrachochytrium</taxon>
    </lineage>
</organism>
<dbReference type="PRINTS" id="PR00077">
    <property type="entry name" value="GPDHDRGNASE"/>
</dbReference>
<dbReference type="SUPFAM" id="SSF51735">
    <property type="entry name" value="NAD(P)-binding Rossmann-fold domains"/>
    <property type="match status" value="1"/>
</dbReference>
<dbReference type="PANTHER" id="PTHR11728:SF1">
    <property type="entry name" value="GLYCEROL-3-PHOSPHATE DEHYDROGENASE [NAD(+)] 2, CHLOROPLASTIC"/>
    <property type="match status" value="1"/>
</dbReference>
<dbReference type="InterPro" id="IPR011128">
    <property type="entry name" value="G3P_DH_NAD-dep_N"/>
</dbReference>
<feature type="active site" description="Proton acceptor" evidence="5">
    <location>
        <position position="203"/>
    </location>
</feature>
<comment type="catalytic activity">
    <reaction evidence="4 9">
        <text>sn-glycerol 3-phosphate + NAD(+) = dihydroxyacetone phosphate + NADH + H(+)</text>
        <dbReference type="Rhea" id="RHEA:11092"/>
        <dbReference type="ChEBI" id="CHEBI:15378"/>
        <dbReference type="ChEBI" id="CHEBI:57540"/>
        <dbReference type="ChEBI" id="CHEBI:57597"/>
        <dbReference type="ChEBI" id="CHEBI:57642"/>
        <dbReference type="ChEBI" id="CHEBI:57945"/>
        <dbReference type="EC" id="1.1.1.8"/>
    </reaction>
</comment>
<dbReference type="STRING" id="403673.A0A177WZ87"/>
<dbReference type="eggNOG" id="KOG2711">
    <property type="taxonomic scope" value="Eukaryota"/>
</dbReference>
<reference evidence="12 13" key="1">
    <citation type="submission" date="2006-10" db="EMBL/GenBank/DDBJ databases">
        <title>The Genome Sequence of Batrachochytrium dendrobatidis JEL423.</title>
        <authorList>
            <consortium name="The Broad Institute Genome Sequencing Platform"/>
            <person name="Birren B."/>
            <person name="Lander E."/>
            <person name="Galagan J."/>
            <person name="Cuomo C."/>
            <person name="Devon K."/>
            <person name="Jaffe D."/>
            <person name="Butler J."/>
            <person name="Alvarez P."/>
            <person name="Gnerre S."/>
            <person name="Grabherr M."/>
            <person name="Kleber M."/>
            <person name="Mauceli E."/>
            <person name="Brockman W."/>
            <person name="Young S."/>
            <person name="LaButti K."/>
            <person name="Sykes S."/>
            <person name="DeCaprio D."/>
            <person name="Crawford M."/>
            <person name="Koehrsen M."/>
            <person name="Engels R."/>
            <person name="Montgomery P."/>
            <person name="Pearson M."/>
            <person name="Howarth C."/>
            <person name="Larson L."/>
            <person name="White J."/>
            <person name="O'Leary S."/>
            <person name="Kodira C."/>
            <person name="Zeng Q."/>
            <person name="Yandava C."/>
            <person name="Alvarado L."/>
            <person name="Longcore J."/>
            <person name="James T."/>
        </authorList>
    </citation>
    <scope>NUCLEOTIDE SEQUENCE [LARGE SCALE GENOMIC DNA]</scope>
    <source>
        <strain evidence="12 13">JEL423</strain>
    </source>
</reference>
<dbReference type="Pfam" id="PF07479">
    <property type="entry name" value="NAD_Gly3P_dh_C"/>
    <property type="match status" value="1"/>
</dbReference>
<dbReference type="GO" id="GO:0005975">
    <property type="term" value="P:carbohydrate metabolic process"/>
    <property type="evidence" value="ECO:0007669"/>
    <property type="project" value="InterPro"/>
</dbReference>
<evidence type="ECO:0000256" key="2">
    <source>
        <dbReference type="ARBA" id="ARBA00023002"/>
    </source>
</evidence>
<evidence type="ECO:0000256" key="3">
    <source>
        <dbReference type="ARBA" id="ARBA00023027"/>
    </source>
</evidence>
<reference evidence="12 13" key="2">
    <citation type="submission" date="2016-05" db="EMBL/GenBank/DDBJ databases">
        <title>Lineage-specific infection strategies underlie the spectrum of fungal disease in amphibians.</title>
        <authorList>
            <person name="Cuomo C.A."/>
            <person name="Farrer R.A."/>
            <person name="James T."/>
            <person name="Longcore J."/>
            <person name="Birren B."/>
        </authorList>
    </citation>
    <scope>NUCLEOTIDE SEQUENCE [LARGE SCALE GENOMIC DNA]</scope>
    <source>
        <strain evidence="12 13">JEL423</strain>
    </source>
</reference>
<comment type="similarity">
    <text evidence="1 8">Belongs to the NAD-dependent glycerol-3-phosphate dehydrogenase family.</text>
</comment>
<evidence type="ECO:0000256" key="6">
    <source>
        <dbReference type="PIRSR" id="PIRSR000114-2"/>
    </source>
</evidence>
<feature type="binding site" evidence="6">
    <location>
        <position position="134"/>
    </location>
    <ligand>
        <name>substrate</name>
    </ligand>
</feature>